<comment type="similarity">
    <text evidence="1">Belongs to the DDAH family.</text>
</comment>
<name>A0ABR2VYW8_9FUNG</name>
<dbReference type="InterPro" id="IPR033199">
    <property type="entry name" value="DDAH-like"/>
</dbReference>
<evidence type="ECO:0008006" key="5">
    <source>
        <dbReference type="Google" id="ProtNLM"/>
    </source>
</evidence>
<dbReference type="Proteomes" id="UP001479436">
    <property type="component" value="Unassembled WGS sequence"/>
</dbReference>
<dbReference type="PANTHER" id="PTHR12737">
    <property type="entry name" value="DIMETHYLARGININE DIMETHYLAMINOHYDROLASE"/>
    <property type="match status" value="1"/>
</dbReference>
<sequence>MAQYCLVRELPKSFTKCVTSVDLQQSPIDWELANQQHQAYVDILRKFVPHVVTVEADENHPDCCFVEDTVVCVNGTAVINHMGHKSRRSEVNGIASALEKVPAVKKIVRMTAPACADGGDVLAVGDYIFAGLSHRTNKEGVEFLKEVFGETHSVFGVPMAETLHLKCLVTAIDRETIIVADNKNGRDVFDFIQEKSNNAFKAVYVPDEISANILSFPEHSAVVVQHGFIKSEKVIAEAAQKMSICDVYSLDMSEFRKADGALTCCSILI</sequence>
<evidence type="ECO:0000256" key="2">
    <source>
        <dbReference type="ARBA" id="ARBA00022801"/>
    </source>
</evidence>
<dbReference type="Pfam" id="PF19420">
    <property type="entry name" value="DDAH_eukar"/>
    <property type="match status" value="1"/>
</dbReference>
<evidence type="ECO:0000313" key="3">
    <source>
        <dbReference type="EMBL" id="KAK9710770.1"/>
    </source>
</evidence>
<accession>A0ABR2VYW8</accession>
<evidence type="ECO:0000313" key="4">
    <source>
        <dbReference type="Proteomes" id="UP001479436"/>
    </source>
</evidence>
<comment type="caution">
    <text evidence="3">The sequence shown here is derived from an EMBL/GenBank/DDBJ whole genome shotgun (WGS) entry which is preliminary data.</text>
</comment>
<dbReference type="PANTHER" id="PTHR12737:SF9">
    <property type="entry name" value="DIMETHYLARGININASE"/>
    <property type="match status" value="1"/>
</dbReference>
<reference evidence="3 4" key="1">
    <citation type="submission" date="2023-04" db="EMBL/GenBank/DDBJ databases">
        <title>Genome of Basidiobolus ranarum AG-B5.</title>
        <authorList>
            <person name="Stajich J.E."/>
            <person name="Carter-House D."/>
            <person name="Gryganskyi A."/>
        </authorList>
    </citation>
    <scope>NUCLEOTIDE SEQUENCE [LARGE SCALE GENOMIC DNA]</scope>
    <source>
        <strain evidence="3 4">AG-B5</strain>
    </source>
</reference>
<dbReference type="EMBL" id="JASJQH010007322">
    <property type="protein sequence ID" value="KAK9710770.1"/>
    <property type="molecule type" value="Genomic_DNA"/>
</dbReference>
<organism evidence="3 4">
    <name type="scientific">Basidiobolus ranarum</name>
    <dbReference type="NCBI Taxonomy" id="34480"/>
    <lineage>
        <taxon>Eukaryota</taxon>
        <taxon>Fungi</taxon>
        <taxon>Fungi incertae sedis</taxon>
        <taxon>Zoopagomycota</taxon>
        <taxon>Entomophthoromycotina</taxon>
        <taxon>Basidiobolomycetes</taxon>
        <taxon>Basidiobolales</taxon>
        <taxon>Basidiobolaceae</taxon>
        <taxon>Basidiobolus</taxon>
    </lineage>
</organism>
<protein>
    <recommendedName>
        <fullName evidence="5">Dimethylargininase</fullName>
    </recommendedName>
</protein>
<keyword evidence="4" id="KW-1185">Reference proteome</keyword>
<keyword evidence="2" id="KW-0378">Hydrolase</keyword>
<evidence type="ECO:0000256" key="1">
    <source>
        <dbReference type="ARBA" id="ARBA00008532"/>
    </source>
</evidence>
<dbReference type="Gene3D" id="3.75.10.10">
    <property type="entry name" value="L-arginine/glycine Amidinotransferase, Chain A"/>
    <property type="match status" value="1"/>
</dbReference>
<gene>
    <name evidence="3" type="ORF">K7432_008234</name>
</gene>
<proteinExistence type="inferred from homology"/>
<dbReference type="SUPFAM" id="SSF55909">
    <property type="entry name" value="Pentein"/>
    <property type="match status" value="1"/>
</dbReference>